<dbReference type="AlphaFoldDB" id="A0A495JVR8"/>
<sequence>MPRYDPTQAARRDPAQVEAMLAESQIIARTEREIAAAIESLTEQYPATAHPAIMHAARVALGNTPERWCHRG</sequence>
<gene>
    <name evidence="1" type="ORF">BDK92_7077</name>
</gene>
<dbReference type="RefSeq" id="WP_121160596.1">
    <property type="nucleotide sequence ID" value="NZ_RBKT01000001.1"/>
</dbReference>
<accession>A0A495JVR8</accession>
<protein>
    <submittedName>
        <fullName evidence="1">Uncharacterized protein</fullName>
    </submittedName>
</protein>
<organism evidence="1 2">
    <name type="scientific">Micromonospora pisi</name>
    <dbReference type="NCBI Taxonomy" id="589240"/>
    <lineage>
        <taxon>Bacteria</taxon>
        <taxon>Bacillati</taxon>
        <taxon>Actinomycetota</taxon>
        <taxon>Actinomycetes</taxon>
        <taxon>Micromonosporales</taxon>
        <taxon>Micromonosporaceae</taxon>
        <taxon>Micromonospora</taxon>
    </lineage>
</organism>
<name>A0A495JVR8_9ACTN</name>
<comment type="caution">
    <text evidence="1">The sequence shown here is derived from an EMBL/GenBank/DDBJ whole genome shotgun (WGS) entry which is preliminary data.</text>
</comment>
<proteinExistence type="predicted"/>
<keyword evidence="2" id="KW-1185">Reference proteome</keyword>
<dbReference type="Proteomes" id="UP000277671">
    <property type="component" value="Unassembled WGS sequence"/>
</dbReference>
<dbReference type="EMBL" id="RBKT01000001">
    <property type="protein sequence ID" value="RKR92635.1"/>
    <property type="molecule type" value="Genomic_DNA"/>
</dbReference>
<evidence type="ECO:0000313" key="2">
    <source>
        <dbReference type="Proteomes" id="UP000277671"/>
    </source>
</evidence>
<evidence type="ECO:0000313" key="1">
    <source>
        <dbReference type="EMBL" id="RKR92635.1"/>
    </source>
</evidence>
<reference evidence="1 2" key="1">
    <citation type="submission" date="2018-10" db="EMBL/GenBank/DDBJ databases">
        <title>Sequencing the genomes of 1000 actinobacteria strains.</title>
        <authorList>
            <person name="Klenk H.-P."/>
        </authorList>
    </citation>
    <scope>NUCLEOTIDE SEQUENCE [LARGE SCALE GENOMIC DNA]</scope>
    <source>
        <strain evidence="1 2">DSM 45175</strain>
    </source>
</reference>